<keyword evidence="1" id="KW-0472">Membrane</keyword>
<dbReference type="AlphaFoldDB" id="A0A1M7DT20"/>
<name>A0A1M7DT20_9BRAD</name>
<protein>
    <submittedName>
        <fullName evidence="2">Uncharacterized protein</fullName>
    </submittedName>
</protein>
<dbReference type="Proteomes" id="UP000183208">
    <property type="component" value="Unassembled WGS sequence"/>
</dbReference>
<dbReference type="EMBL" id="FNTI01000001">
    <property type="protein sequence ID" value="SED86722.1"/>
    <property type="molecule type" value="Genomic_DNA"/>
</dbReference>
<feature type="transmembrane region" description="Helical" evidence="1">
    <location>
        <begin position="12"/>
        <end position="30"/>
    </location>
</feature>
<reference evidence="2 3" key="1">
    <citation type="submission" date="2016-10" db="EMBL/GenBank/DDBJ databases">
        <authorList>
            <person name="de Groot N.N."/>
        </authorList>
    </citation>
    <scope>NUCLEOTIDE SEQUENCE [LARGE SCALE GENOMIC DNA]</scope>
    <source>
        <strain evidence="2 3">GAS522</strain>
    </source>
</reference>
<sequence>MYLLAPSNLESVAIFYFAATANGVIGAAYARNKISGKWLFRFKALQQGSPLEFPRRS</sequence>
<evidence type="ECO:0000313" key="2">
    <source>
        <dbReference type="EMBL" id="SED86722.1"/>
    </source>
</evidence>
<organism evidence="2 3">
    <name type="scientific">Bradyrhizobium lablabi</name>
    <dbReference type="NCBI Taxonomy" id="722472"/>
    <lineage>
        <taxon>Bacteria</taxon>
        <taxon>Pseudomonadati</taxon>
        <taxon>Pseudomonadota</taxon>
        <taxon>Alphaproteobacteria</taxon>
        <taxon>Hyphomicrobiales</taxon>
        <taxon>Nitrobacteraceae</taxon>
        <taxon>Bradyrhizobium</taxon>
    </lineage>
</organism>
<keyword evidence="1" id="KW-1133">Transmembrane helix</keyword>
<evidence type="ECO:0000256" key="1">
    <source>
        <dbReference type="SAM" id="Phobius"/>
    </source>
</evidence>
<evidence type="ECO:0000313" key="3">
    <source>
        <dbReference type="Proteomes" id="UP000183208"/>
    </source>
</evidence>
<accession>A0A1M7DT20</accession>
<keyword evidence="1" id="KW-0812">Transmembrane</keyword>
<proteinExistence type="predicted"/>
<gene>
    <name evidence="2" type="ORF">SAMN05444171_5455</name>
</gene>